<dbReference type="AlphaFoldDB" id="A0A6G1F0J4"/>
<comment type="caution">
    <text evidence="2">The sequence shown here is derived from an EMBL/GenBank/DDBJ whole genome shotgun (WGS) entry which is preliminary data.</text>
</comment>
<evidence type="ECO:0000313" key="2">
    <source>
        <dbReference type="EMBL" id="KAF0930359.1"/>
    </source>
</evidence>
<protein>
    <submittedName>
        <fullName evidence="2">Uncharacterized protein</fullName>
    </submittedName>
</protein>
<name>A0A6G1F0J4_9ORYZ</name>
<gene>
    <name evidence="2" type="ORF">E2562_032197</name>
</gene>
<dbReference type="Proteomes" id="UP000479710">
    <property type="component" value="Unassembled WGS sequence"/>
</dbReference>
<evidence type="ECO:0000313" key="3">
    <source>
        <dbReference type="Proteomes" id="UP000479710"/>
    </source>
</evidence>
<organism evidence="2 3">
    <name type="scientific">Oryza meyeriana var. granulata</name>
    <dbReference type="NCBI Taxonomy" id="110450"/>
    <lineage>
        <taxon>Eukaryota</taxon>
        <taxon>Viridiplantae</taxon>
        <taxon>Streptophyta</taxon>
        <taxon>Embryophyta</taxon>
        <taxon>Tracheophyta</taxon>
        <taxon>Spermatophyta</taxon>
        <taxon>Magnoliopsida</taxon>
        <taxon>Liliopsida</taxon>
        <taxon>Poales</taxon>
        <taxon>Poaceae</taxon>
        <taxon>BOP clade</taxon>
        <taxon>Oryzoideae</taxon>
        <taxon>Oryzeae</taxon>
        <taxon>Oryzinae</taxon>
        <taxon>Oryza</taxon>
        <taxon>Oryza meyeriana</taxon>
    </lineage>
</organism>
<dbReference type="EMBL" id="SPHZ02000002">
    <property type="protein sequence ID" value="KAF0930359.1"/>
    <property type="molecule type" value="Genomic_DNA"/>
</dbReference>
<reference evidence="2 3" key="1">
    <citation type="submission" date="2019-11" db="EMBL/GenBank/DDBJ databases">
        <title>Whole genome sequence of Oryza granulata.</title>
        <authorList>
            <person name="Li W."/>
        </authorList>
    </citation>
    <scope>NUCLEOTIDE SEQUENCE [LARGE SCALE GENOMIC DNA]</scope>
    <source>
        <strain evidence="3">cv. Menghai</strain>
        <tissue evidence="2">Leaf</tissue>
    </source>
</reference>
<keyword evidence="3" id="KW-1185">Reference proteome</keyword>
<sequence length="59" mass="6355">MWSAVRPSVGQDTSAKGSAGEDAGLVLAMLGLVLRRTRSQVGRLHWKDRPGEKETAHLA</sequence>
<feature type="region of interest" description="Disordered" evidence="1">
    <location>
        <begin position="1"/>
        <end position="20"/>
    </location>
</feature>
<evidence type="ECO:0000256" key="1">
    <source>
        <dbReference type="SAM" id="MobiDB-lite"/>
    </source>
</evidence>
<accession>A0A6G1F0J4</accession>
<proteinExistence type="predicted"/>